<comment type="caution">
    <text evidence="7">The sequence shown here is derived from an EMBL/GenBank/DDBJ whole genome shotgun (WGS) entry which is preliminary data.</text>
</comment>
<dbReference type="GO" id="GO:0008236">
    <property type="term" value="F:serine-type peptidase activity"/>
    <property type="evidence" value="ECO:0007669"/>
    <property type="project" value="UniProtKB-KW"/>
</dbReference>
<dbReference type="InterPro" id="IPR043504">
    <property type="entry name" value="Peptidase_S1_PA_chymotrypsin"/>
</dbReference>
<evidence type="ECO:0000256" key="2">
    <source>
        <dbReference type="ARBA" id="ARBA00022670"/>
    </source>
</evidence>
<sequence>MFTKELIISMVVTMIKAKSLLKNRVLGRTDDVVFPYVVSLQIQEIRGEEKYRVCTGTLIAPEWVVTAAHCLRPEVKFVRYGNMAIPSNSTESISKILKMFTHPLYKLVEPKGYVQFYDMKNDIGLILTQKIKMAVGKLSPVDMKYSTGMKVTYAGFGRSSDSFLDDIKPLRSGEGVITECSFNRHSHRVRPAMCVVPKHKKQHKTGDSGGPVFYDGKIIAVLSASVFSTSIYTPVKPYLVWIANTMYANKN</sequence>
<dbReference type="InterPro" id="IPR001314">
    <property type="entry name" value="Peptidase_S1A"/>
</dbReference>
<evidence type="ECO:0000259" key="6">
    <source>
        <dbReference type="PROSITE" id="PS50240"/>
    </source>
</evidence>
<evidence type="ECO:0000256" key="4">
    <source>
        <dbReference type="ARBA" id="ARBA00022825"/>
    </source>
</evidence>
<dbReference type="SMART" id="SM00020">
    <property type="entry name" value="Tryp_SPc"/>
    <property type="match status" value="1"/>
</dbReference>
<organism evidence="7 8">
    <name type="scientific">Loxostege sticticalis</name>
    <name type="common">Beet webworm moth</name>
    <dbReference type="NCBI Taxonomy" id="481309"/>
    <lineage>
        <taxon>Eukaryota</taxon>
        <taxon>Metazoa</taxon>
        <taxon>Ecdysozoa</taxon>
        <taxon>Arthropoda</taxon>
        <taxon>Hexapoda</taxon>
        <taxon>Insecta</taxon>
        <taxon>Pterygota</taxon>
        <taxon>Neoptera</taxon>
        <taxon>Endopterygota</taxon>
        <taxon>Lepidoptera</taxon>
        <taxon>Glossata</taxon>
        <taxon>Ditrysia</taxon>
        <taxon>Pyraloidea</taxon>
        <taxon>Crambidae</taxon>
        <taxon>Pyraustinae</taxon>
        <taxon>Loxostege</taxon>
    </lineage>
</organism>
<dbReference type="PANTHER" id="PTHR24276">
    <property type="entry name" value="POLYSERASE-RELATED"/>
    <property type="match status" value="1"/>
</dbReference>
<dbReference type="GO" id="GO:0006508">
    <property type="term" value="P:proteolysis"/>
    <property type="evidence" value="ECO:0007669"/>
    <property type="project" value="UniProtKB-KW"/>
</dbReference>
<accession>A0ABD0TNV1</accession>
<evidence type="ECO:0000256" key="5">
    <source>
        <dbReference type="ARBA" id="ARBA00023157"/>
    </source>
</evidence>
<dbReference type="InterPro" id="IPR009003">
    <property type="entry name" value="Peptidase_S1_PA"/>
</dbReference>
<dbReference type="InterPro" id="IPR001254">
    <property type="entry name" value="Trypsin_dom"/>
</dbReference>
<dbReference type="EMBL" id="JBEDNZ010000002">
    <property type="protein sequence ID" value="KAL0850881.1"/>
    <property type="molecule type" value="Genomic_DNA"/>
</dbReference>
<comment type="similarity">
    <text evidence="1">Belongs to the peptidase S1 family.</text>
</comment>
<evidence type="ECO:0000313" key="8">
    <source>
        <dbReference type="Proteomes" id="UP001549921"/>
    </source>
</evidence>
<dbReference type="InterPro" id="IPR050430">
    <property type="entry name" value="Peptidase_S1"/>
</dbReference>
<evidence type="ECO:0000256" key="3">
    <source>
        <dbReference type="ARBA" id="ARBA00022801"/>
    </source>
</evidence>
<evidence type="ECO:0000313" key="7">
    <source>
        <dbReference type="EMBL" id="KAL0850881.1"/>
    </source>
</evidence>
<keyword evidence="3" id="KW-0378">Hydrolase</keyword>
<evidence type="ECO:0000256" key="1">
    <source>
        <dbReference type="ARBA" id="ARBA00007664"/>
    </source>
</evidence>
<dbReference type="PROSITE" id="PS50240">
    <property type="entry name" value="TRYPSIN_DOM"/>
    <property type="match status" value="1"/>
</dbReference>
<dbReference type="PROSITE" id="PS00134">
    <property type="entry name" value="TRYPSIN_HIS"/>
    <property type="match status" value="1"/>
</dbReference>
<name>A0ABD0TNV1_LOXSC</name>
<dbReference type="Pfam" id="PF00089">
    <property type="entry name" value="Trypsin"/>
    <property type="match status" value="1"/>
</dbReference>
<keyword evidence="4" id="KW-0720">Serine protease</keyword>
<feature type="domain" description="Peptidase S1" evidence="6">
    <location>
        <begin position="25"/>
        <end position="247"/>
    </location>
</feature>
<protein>
    <recommendedName>
        <fullName evidence="6">Peptidase S1 domain-containing protein</fullName>
    </recommendedName>
</protein>
<keyword evidence="2" id="KW-0645">Protease</keyword>
<dbReference type="AlphaFoldDB" id="A0ABD0TNV1"/>
<dbReference type="PRINTS" id="PR00722">
    <property type="entry name" value="CHYMOTRYPSIN"/>
</dbReference>
<dbReference type="Proteomes" id="UP001549921">
    <property type="component" value="Unassembled WGS sequence"/>
</dbReference>
<dbReference type="SUPFAM" id="SSF50494">
    <property type="entry name" value="Trypsin-like serine proteases"/>
    <property type="match status" value="1"/>
</dbReference>
<proteinExistence type="inferred from homology"/>
<keyword evidence="5" id="KW-1015">Disulfide bond</keyword>
<dbReference type="InterPro" id="IPR018114">
    <property type="entry name" value="TRYPSIN_HIS"/>
</dbReference>
<dbReference type="PANTHER" id="PTHR24276:SF98">
    <property type="entry name" value="FI18310P1-RELATED"/>
    <property type="match status" value="1"/>
</dbReference>
<reference evidence="7 8" key="1">
    <citation type="submission" date="2024-06" db="EMBL/GenBank/DDBJ databases">
        <title>A chromosome-level genome assembly of beet webworm, Loxostege sticticalis.</title>
        <authorList>
            <person name="Zhang Y."/>
        </authorList>
    </citation>
    <scope>NUCLEOTIDE SEQUENCE [LARGE SCALE GENOMIC DNA]</scope>
    <source>
        <strain evidence="7">AQ028</strain>
        <tissue evidence="7">Male pupae</tissue>
    </source>
</reference>
<gene>
    <name evidence="7" type="ORF">ABMA28_006790</name>
</gene>
<dbReference type="Gene3D" id="2.40.10.10">
    <property type="entry name" value="Trypsin-like serine proteases"/>
    <property type="match status" value="2"/>
</dbReference>